<name>A0A6A3DZP4_9STRA</name>
<comment type="caution">
    <text evidence="1">The sequence shown here is derived from an EMBL/GenBank/DDBJ whole genome shotgun (WGS) entry which is preliminary data.</text>
</comment>
<evidence type="ECO:0000313" key="8">
    <source>
        <dbReference type="Proteomes" id="UP000488956"/>
    </source>
</evidence>
<gene>
    <name evidence="4" type="ORF">PF002_g26832</name>
    <name evidence="1" type="ORF">PF009_g26705</name>
    <name evidence="3" type="ORF">PF010_g25410</name>
    <name evidence="2" type="ORF">PF011_g24823</name>
</gene>
<evidence type="ECO:0000313" key="1">
    <source>
        <dbReference type="EMBL" id="KAE8923038.1"/>
    </source>
</evidence>
<dbReference type="EMBL" id="QXFW01002896">
    <property type="protein sequence ID" value="KAE8974539.1"/>
    <property type="molecule type" value="Genomic_DNA"/>
</dbReference>
<evidence type="ECO:0000313" key="2">
    <source>
        <dbReference type="EMBL" id="KAE8974539.1"/>
    </source>
</evidence>
<reference evidence="5 6" key="1">
    <citation type="submission" date="2018-08" db="EMBL/GenBank/DDBJ databases">
        <title>Genomic investigation of the strawberry pathogen Phytophthora fragariae indicates pathogenicity is determined by transcriptional variation in three key races.</title>
        <authorList>
            <person name="Adams T.M."/>
            <person name="Armitage A.D."/>
            <person name="Sobczyk M.K."/>
            <person name="Bates H.J."/>
            <person name="Dunwell J.M."/>
            <person name="Nellist C.F."/>
            <person name="Harrison R.J."/>
        </authorList>
    </citation>
    <scope>NUCLEOTIDE SEQUENCE [LARGE SCALE GENOMIC DNA]</scope>
    <source>
        <strain evidence="4 6">BC-1</strain>
        <strain evidence="1 5">NOV-9</strain>
        <strain evidence="3 8">ONT-3</strain>
        <strain evidence="2 7">SCRP245</strain>
    </source>
</reference>
<organism evidence="1 5">
    <name type="scientific">Phytophthora fragariae</name>
    <dbReference type="NCBI Taxonomy" id="53985"/>
    <lineage>
        <taxon>Eukaryota</taxon>
        <taxon>Sar</taxon>
        <taxon>Stramenopiles</taxon>
        <taxon>Oomycota</taxon>
        <taxon>Peronosporomycetes</taxon>
        <taxon>Peronosporales</taxon>
        <taxon>Peronosporaceae</taxon>
        <taxon>Phytophthora</taxon>
    </lineage>
</organism>
<evidence type="ECO:0000313" key="4">
    <source>
        <dbReference type="EMBL" id="KAE9182999.1"/>
    </source>
</evidence>
<protein>
    <submittedName>
        <fullName evidence="1">Uncharacterized protein</fullName>
    </submittedName>
</protein>
<evidence type="ECO:0000313" key="6">
    <source>
        <dbReference type="Proteomes" id="UP000440367"/>
    </source>
</evidence>
<evidence type="ECO:0000313" key="7">
    <source>
        <dbReference type="Proteomes" id="UP000460718"/>
    </source>
</evidence>
<proteinExistence type="predicted"/>
<sequence>MCAFGSRVTDVFTARLVLGACTAELFVPAVAVTPVVAAPVVAAARCRARGRLPTAAKTFAVGVGALDSASATTFVVPGRYSTSKSNSCSVKAHRCSLPVKLALVINHLSAAWSVIIVNCLPYRYGLNNLIDHTTAKHSSSVIP</sequence>
<dbReference type="EMBL" id="QXGF01002898">
    <property type="protein sequence ID" value="KAE8923038.1"/>
    <property type="molecule type" value="Genomic_DNA"/>
</dbReference>
<dbReference type="AlphaFoldDB" id="A0A6A3DZP4"/>
<dbReference type="Proteomes" id="UP000460718">
    <property type="component" value="Unassembled WGS sequence"/>
</dbReference>
<dbReference type="EMBL" id="QXGD01002885">
    <property type="protein sequence ID" value="KAE9182999.1"/>
    <property type="molecule type" value="Genomic_DNA"/>
</dbReference>
<accession>A0A6A3DZP4</accession>
<dbReference type="EMBL" id="QXFX01002912">
    <property type="protein sequence ID" value="KAE9072632.1"/>
    <property type="molecule type" value="Genomic_DNA"/>
</dbReference>
<evidence type="ECO:0000313" key="3">
    <source>
        <dbReference type="EMBL" id="KAE9072632.1"/>
    </source>
</evidence>
<dbReference type="Proteomes" id="UP000440367">
    <property type="component" value="Unassembled WGS sequence"/>
</dbReference>
<dbReference type="Proteomes" id="UP000488956">
    <property type="component" value="Unassembled WGS sequence"/>
</dbReference>
<dbReference type="Proteomes" id="UP000429523">
    <property type="component" value="Unassembled WGS sequence"/>
</dbReference>
<evidence type="ECO:0000313" key="5">
    <source>
        <dbReference type="Proteomes" id="UP000429523"/>
    </source>
</evidence>